<keyword evidence="6" id="KW-1185">Reference proteome</keyword>
<dbReference type="InterPro" id="IPR002202">
    <property type="entry name" value="HMG_CoA_Rdtase"/>
</dbReference>
<protein>
    <recommendedName>
        <fullName evidence="2">hydroxymethylglutaryl-CoA reductase (NADPH)</fullName>
        <ecNumber evidence="2">1.1.1.34</ecNumber>
    </recommendedName>
</protein>
<dbReference type="EMBL" id="JAOZEW010000041">
    <property type="protein sequence ID" value="MCV9930565.1"/>
    <property type="molecule type" value="Genomic_DNA"/>
</dbReference>
<evidence type="ECO:0000256" key="1">
    <source>
        <dbReference type="ARBA" id="ARBA00007661"/>
    </source>
</evidence>
<sequence>MKNPPSNISRAKYDFIDSSVIEKLESYNHNFSQELEKIPTQDPYSLNGQKLRLNFIRKELKTNVDYLSGKKVFDNNEHLKGNIENYIGMSQIPTGIIGPLIINGSSTQGNFYIPLATTEGTLLASFNRGAKACKESGAITVITLQEGVQRTPTFKFKNLIDLGKFVAWVLEHKETFSILTRETSNYAILNDVGINIEGNILIIRFEYTSGDASGQNMVTICTDKICKYILSNCPIEPVFWTIEGNTSGDKKATSLTTRVRGRKITAEITLKRGIIESVLKTTPELLQQQWKISTSGSLKGGSIGTGMHPANALAALFIACGQDVGCTGEASTAITRMEIDENGDLYCAITMPNIIVGTVGGGTSFPTQKECLELIGCY</sequence>
<feature type="non-terminal residue" evidence="5">
    <location>
        <position position="378"/>
    </location>
</feature>
<dbReference type="InterPro" id="IPR009029">
    <property type="entry name" value="HMG_CoA_Rdtase_sub-bd_dom_sf"/>
</dbReference>
<dbReference type="PANTHER" id="PTHR10572">
    <property type="entry name" value="3-HYDROXY-3-METHYLGLUTARYL-COENZYME A REDUCTASE"/>
    <property type="match status" value="1"/>
</dbReference>
<dbReference type="RefSeq" id="WP_264208631.1">
    <property type="nucleotide sequence ID" value="NZ_JAOZEW010000041.1"/>
</dbReference>
<evidence type="ECO:0000256" key="2">
    <source>
        <dbReference type="ARBA" id="ARBA00012999"/>
    </source>
</evidence>
<gene>
    <name evidence="5" type="ORF">OIU83_23090</name>
</gene>
<dbReference type="SUPFAM" id="SSF55035">
    <property type="entry name" value="NAD-binding domain of HMG-CoA reductase"/>
    <property type="match status" value="1"/>
</dbReference>
<dbReference type="EC" id="1.1.1.34" evidence="2"/>
<name>A0A9X3BZP4_9FLAO</name>
<proteinExistence type="inferred from homology"/>
<dbReference type="SUPFAM" id="SSF56542">
    <property type="entry name" value="Substrate-binding domain of HMG-CoA reductase"/>
    <property type="match status" value="1"/>
</dbReference>
<keyword evidence="4" id="KW-0560">Oxidoreductase</keyword>
<evidence type="ECO:0000256" key="4">
    <source>
        <dbReference type="ARBA" id="ARBA00023002"/>
    </source>
</evidence>
<comment type="similarity">
    <text evidence="1">Belongs to the HMG-CoA reductase family.</text>
</comment>
<dbReference type="Pfam" id="PF00368">
    <property type="entry name" value="HMG-CoA_red"/>
    <property type="match status" value="1"/>
</dbReference>
<dbReference type="InterPro" id="IPR004554">
    <property type="entry name" value="HMG_CoA_Rdtase_eu_arc"/>
</dbReference>
<keyword evidence="3" id="KW-0521">NADP</keyword>
<dbReference type="CDD" id="cd00643">
    <property type="entry name" value="HMG-CoA_reductase_classI"/>
    <property type="match status" value="1"/>
</dbReference>
<accession>A0A9X3BZP4</accession>
<dbReference type="AlphaFoldDB" id="A0A9X3BZP4"/>
<comment type="caution">
    <text evidence="5">The sequence shown here is derived from an EMBL/GenBank/DDBJ whole genome shotgun (WGS) entry which is preliminary data.</text>
</comment>
<dbReference type="GO" id="GO:0015936">
    <property type="term" value="P:coenzyme A metabolic process"/>
    <property type="evidence" value="ECO:0007669"/>
    <property type="project" value="InterPro"/>
</dbReference>
<organism evidence="5 6">
    <name type="scientific">Flavobacterium shii</name>
    <dbReference type="NCBI Taxonomy" id="2987687"/>
    <lineage>
        <taxon>Bacteria</taxon>
        <taxon>Pseudomonadati</taxon>
        <taxon>Bacteroidota</taxon>
        <taxon>Flavobacteriia</taxon>
        <taxon>Flavobacteriales</taxon>
        <taxon>Flavobacteriaceae</taxon>
        <taxon>Flavobacterium</taxon>
    </lineage>
</organism>
<evidence type="ECO:0000313" key="5">
    <source>
        <dbReference type="EMBL" id="MCV9930565.1"/>
    </source>
</evidence>
<dbReference type="PANTHER" id="PTHR10572:SF24">
    <property type="entry name" value="3-HYDROXY-3-METHYLGLUTARYL-COENZYME A REDUCTASE"/>
    <property type="match status" value="1"/>
</dbReference>
<evidence type="ECO:0000256" key="3">
    <source>
        <dbReference type="ARBA" id="ARBA00022857"/>
    </source>
</evidence>
<reference evidence="5" key="1">
    <citation type="submission" date="2022-10" db="EMBL/GenBank/DDBJ databases">
        <title>Two novel species of Flavobacterium.</title>
        <authorList>
            <person name="Liu Q."/>
            <person name="Xin Y.-H."/>
        </authorList>
    </citation>
    <scope>NUCLEOTIDE SEQUENCE</scope>
    <source>
        <strain evidence="5">LS1R49</strain>
    </source>
</reference>
<dbReference type="PROSITE" id="PS00318">
    <property type="entry name" value="HMG_COA_REDUCTASE_2"/>
    <property type="match status" value="1"/>
</dbReference>
<dbReference type="Gene3D" id="3.30.70.420">
    <property type="entry name" value="Hydroxymethylglutaryl-CoA reductase, class I/II, NAD/NADP-binding domain"/>
    <property type="match status" value="1"/>
</dbReference>
<dbReference type="GO" id="GO:0004420">
    <property type="term" value="F:hydroxymethylglutaryl-CoA reductase (NADPH) activity"/>
    <property type="evidence" value="ECO:0007669"/>
    <property type="project" value="UniProtKB-EC"/>
</dbReference>
<dbReference type="InterPro" id="IPR009023">
    <property type="entry name" value="HMG_CoA_Rdtase_NAD(P)-bd_sf"/>
</dbReference>
<dbReference type="InterPro" id="IPR023076">
    <property type="entry name" value="HMG_CoA_Rdtase_CS"/>
</dbReference>
<dbReference type="GO" id="GO:0008299">
    <property type="term" value="P:isoprenoid biosynthetic process"/>
    <property type="evidence" value="ECO:0007669"/>
    <property type="project" value="InterPro"/>
</dbReference>
<dbReference type="Gene3D" id="3.90.770.10">
    <property type="entry name" value="3-hydroxy-3-methylglutaryl-coenzyme A Reductase, Chain A, domain 2"/>
    <property type="match status" value="1"/>
</dbReference>
<dbReference type="PROSITE" id="PS50065">
    <property type="entry name" value="HMG_COA_REDUCTASE_4"/>
    <property type="match status" value="1"/>
</dbReference>
<dbReference type="InterPro" id="IPR023074">
    <property type="entry name" value="HMG_CoA_Rdtase_cat_sf"/>
</dbReference>
<dbReference type="PRINTS" id="PR00071">
    <property type="entry name" value="HMGCOARDTASE"/>
</dbReference>
<dbReference type="Proteomes" id="UP001151079">
    <property type="component" value="Unassembled WGS sequence"/>
</dbReference>
<evidence type="ECO:0000313" key="6">
    <source>
        <dbReference type="Proteomes" id="UP001151079"/>
    </source>
</evidence>